<protein>
    <submittedName>
        <fullName evidence="8">Putative oxidoreductase</fullName>
    </submittedName>
</protein>
<proteinExistence type="inferred from homology"/>
<dbReference type="STRING" id="570519.SAMN04488116_2244"/>
<feature type="transmembrane region" description="Helical" evidence="7">
    <location>
        <begin position="12"/>
        <end position="30"/>
    </location>
</feature>
<gene>
    <name evidence="8" type="ORF">SAMN04488116_2244</name>
</gene>
<reference evidence="9" key="1">
    <citation type="submission" date="2016-11" db="EMBL/GenBank/DDBJ databases">
        <authorList>
            <person name="Varghese N."/>
            <person name="Submissions S."/>
        </authorList>
    </citation>
    <scope>NUCLEOTIDE SEQUENCE [LARGE SCALE GENOMIC DNA]</scope>
    <source>
        <strain evidence="9">DSM 22638</strain>
    </source>
</reference>
<accession>A0A1M5M4P8</accession>
<dbReference type="PANTHER" id="PTHR33452:SF1">
    <property type="entry name" value="INNER MEMBRANE PROTEIN YPHA-RELATED"/>
    <property type="match status" value="1"/>
</dbReference>
<comment type="subcellular location">
    <subcellularLocation>
        <location evidence="1">Cell membrane</location>
        <topology evidence="1">Multi-pass membrane protein</topology>
    </subcellularLocation>
</comment>
<organism evidence="8 9">
    <name type="scientific">Flagellimonas flava</name>
    <dbReference type="NCBI Taxonomy" id="570519"/>
    <lineage>
        <taxon>Bacteria</taxon>
        <taxon>Pseudomonadati</taxon>
        <taxon>Bacteroidota</taxon>
        <taxon>Flavobacteriia</taxon>
        <taxon>Flavobacteriales</taxon>
        <taxon>Flavobacteriaceae</taxon>
        <taxon>Flagellimonas</taxon>
    </lineage>
</organism>
<keyword evidence="5 7" id="KW-1133">Transmembrane helix</keyword>
<dbReference type="RefSeq" id="WP_073179534.1">
    <property type="nucleotide sequence ID" value="NZ_FQWL01000003.1"/>
</dbReference>
<dbReference type="AlphaFoldDB" id="A0A1M5M4P8"/>
<dbReference type="Proteomes" id="UP000184532">
    <property type="component" value="Unassembled WGS sequence"/>
</dbReference>
<keyword evidence="6 7" id="KW-0472">Membrane</keyword>
<evidence type="ECO:0000256" key="2">
    <source>
        <dbReference type="ARBA" id="ARBA00006679"/>
    </source>
</evidence>
<name>A0A1M5M4P8_9FLAO</name>
<evidence type="ECO:0000313" key="9">
    <source>
        <dbReference type="Proteomes" id="UP000184532"/>
    </source>
</evidence>
<comment type="similarity">
    <text evidence="2">Belongs to the DoxX family.</text>
</comment>
<dbReference type="Pfam" id="PF07681">
    <property type="entry name" value="DoxX"/>
    <property type="match status" value="1"/>
</dbReference>
<evidence type="ECO:0000256" key="4">
    <source>
        <dbReference type="ARBA" id="ARBA00022692"/>
    </source>
</evidence>
<evidence type="ECO:0000256" key="5">
    <source>
        <dbReference type="ARBA" id="ARBA00022989"/>
    </source>
</evidence>
<dbReference type="InterPro" id="IPR051907">
    <property type="entry name" value="DoxX-like_oxidoreductase"/>
</dbReference>
<keyword evidence="4 7" id="KW-0812">Transmembrane</keyword>
<evidence type="ECO:0000313" key="8">
    <source>
        <dbReference type="EMBL" id="SHG71889.1"/>
    </source>
</evidence>
<evidence type="ECO:0000256" key="7">
    <source>
        <dbReference type="SAM" id="Phobius"/>
    </source>
</evidence>
<dbReference type="OrthoDB" id="9813193at2"/>
<feature type="transmembrane region" description="Helical" evidence="7">
    <location>
        <begin position="78"/>
        <end position="95"/>
    </location>
</feature>
<keyword evidence="3" id="KW-1003">Cell membrane</keyword>
<feature type="transmembrane region" description="Helical" evidence="7">
    <location>
        <begin position="107"/>
        <end position="126"/>
    </location>
</feature>
<evidence type="ECO:0000256" key="6">
    <source>
        <dbReference type="ARBA" id="ARBA00023136"/>
    </source>
</evidence>
<feature type="transmembrane region" description="Helical" evidence="7">
    <location>
        <begin position="50"/>
        <end position="71"/>
    </location>
</feature>
<sequence>MKLQNLSYSEDIGKLLLRLIFGGTLLLNYGLPTFSDMVNGNFEYADPLGIGMGISKVMVVLGQFFCASLVLLGWRLRWACFPLVFIFLVAFFLQHHGDPFEYKELSLLYLGAFISLVFLGPGKLSISGYRGKN</sequence>
<dbReference type="GO" id="GO:0005886">
    <property type="term" value="C:plasma membrane"/>
    <property type="evidence" value="ECO:0007669"/>
    <property type="project" value="UniProtKB-SubCell"/>
</dbReference>
<evidence type="ECO:0000256" key="3">
    <source>
        <dbReference type="ARBA" id="ARBA00022475"/>
    </source>
</evidence>
<evidence type="ECO:0000256" key="1">
    <source>
        <dbReference type="ARBA" id="ARBA00004651"/>
    </source>
</evidence>
<dbReference type="EMBL" id="FQWL01000003">
    <property type="protein sequence ID" value="SHG71889.1"/>
    <property type="molecule type" value="Genomic_DNA"/>
</dbReference>
<dbReference type="InterPro" id="IPR032808">
    <property type="entry name" value="DoxX"/>
</dbReference>
<keyword evidence="9" id="KW-1185">Reference proteome</keyword>
<dbReference type="PANTHER" id="PTHR33452">
    <property type="entry name" value="OXIDOREDUCTASE CATD-RELATED"/>
    <property type="match status" value="1"/>
</dbReference>